<dbReference type="SUPFAM" id="SSF48208">
    <property type="entry name" value="Six-hairpin glycosidases"/>
    <property type="match status" value="1"/>
</dbReference>
<dbReference type="EMBL" id="FOYI01000010">
    <property type="protein sequence ID" value="SFR15607.1"/>
    <property type="molecule type" value="Genomic_DNA"/>
</dbReference>
<dbReference type="InterPro" id="IPR010819">
    <property type="entry name" value="AGE/CE"/>
</dbReference>
<evidence type="ECO:0000313" key="3">
    <source>
        <dbReference type="EMBL" id="SFR15607.1"/>
    </source>
</evidence>
<keyword evidence="4" id="KW-1185">Reference proteome</keyword>
<dbReference type="Pfam" id="PF07221">
    <property type="entry name" value="GlcNAc_2-epim"/>
    <property type="match status" value="1"/>
</dbReference>
<evidence type="ECO:0000313" key="4">
    <source>
        <dbReference type="Proteomes" id="UP000199302"/>
    </source>
</evidence>
<dbReference type="InterPro" id="IPR012341">
    <property type="entry name" value="6hp_glycosidase-like_sf"/>
</dbReference>
<dbReference type="GO" id="GO:0016853">
    <property type="term" value="F:isomerase activity"/>
    <property type="evidence" value="ECO:0007669"/>
    <property type="project" value="UniProtKB-KW"/>
</dbReference>
<evidence type="ECO:0000256" key="2">
    <source>
        <dbReference type="ARBA" id="ARBA00023235"/>
    </source>
</evidence>
<dbReference type="RefSeq" id="WP_092081674.1">
    <property type="nucleotide sequence ID" value="NZ_FOYI01000010.1"/>
</dbReference>
<sequence length="369" mass="40598">MPLSPDHLSTWITGKALPLWTGVGIDAATGTCWTALDHAGAPCVDMARRMRVQTRQAYCFAQSDLPAHRALALQLFRFSVDHGFDPETGNLVATTHPDLSVLSAPHDLYDMAFTLLAASALIEAGAEISADLARLEAELARLDAPRGWYEDAAQAAAPAGARRRQNPHMHMFEATTALWRATGEARFAAMADKSLGLFRDVFLQPDGRVFEYFDLDWRPVDLTEQAVEPGHMVEWVYLLDQWEKVSGTSCGVDLRKVFEAARGSADAAGTALPDTAMPLSEARRCWPQTEFLKAAVSLRARGALAAEDAELPEAILAALWADYVDVEVPGGWYDSRRVSDRALLSDRMPASTFYHLFMAFQHYIAERSG</sequence>
<dbReference type="OrthoDB" id="9806359at2"/>
<evidence type="ECO:0000256" key="1">
    <source>
        <dbReference type="ARBA" id="ARBA00008558"/>
    </source>
</evidence>
<proteinExistence type="inferred from homology"/>
<dbReference type="Gene3D" id="1.50.10.10">
    <property type="match status" value="1"/>
</dbReference>
<protein>
    <submittedName>
        <fullName evidence="3">Mannose-6-phosphate isomerase</fullName>
    </submittedName>
</protein>
<keyword evidence="2 3" id="KW-0413">Isomerase</keyword>
<organism evidence="3 4">
    <name type="scientific">Poseidonocella sedimentorum</name>
    <dbReference type="NCBI Taxonomy" id="871652"/>
    <lineage>
        <taxon>Bacteria</taxon>
        <taxon>Pseudomonadati</taxon>
        <taxon>Pseudomonadota</taxon>
        <taxon>Alphaproteobacteria</taxon>
        <taxon>Rhodobacterales</taxon>
        <taxon>Roseobacteraceae</taxon>
        <taxon>Poseidonocella</taxon>
    </lineage>
</organism>
<comment type="similarity">
    <text evidence="1">Belongs to the N-acylglucosamine 2-epimerase family.</text>
</comment>
<name>A0A1I6ED68_9RHOB</name>
<gene>
    <name evidence="3" type="ORF">SAMN04515673_11022</name>
</gene>
<accession>A0A1I6ED68</accession>
<reference evidence="3 4" key="1">
    <citation type="submission" date="2016-10" db="EMBL/GenBank/DDBJ databases">
        <authorList>
            <person name="de Groot N.N."/>
        </authorList>
    </citation>
    <scope>NUCLEOTIDE SEQUENCE [LARGE SCALE GENOMIC DNA]</scope>
    <source>
        <strain evidence="4">KMM 9023,NRIC 0796,JCM 17311,KCTC 23692</strain>
    </source>
</reference>
<dbReference type="Proteomes" id="UP000199302">
    <property type="component" value="Unassembled WGS sequence"/>
</dbReference>
<dbReference type="PANTHER" id="PTHR15108">
    <property type="entry name" value="N-ACYLGLUCOSAMINE-2-EPIMERASE"/>
    <property type="match status" value="1"/>
</dbReference>
<dbReference type="AlphaFoldDB" id="A0A1I6ED68"/>
<dbReference type="GO" id="GO:0005975">
    <property type="term" value="P:carbohydrate metabolic process"/>
    <property type="evidence" value="ECO:0007669"/>
    <property type="project" value="InterPro"/>
</dbReference>
<dbReference type="STRING" id="871652.SAMN04515673_11022"/>
<dbReference type="InterPro" id="IPR008928">
    <property type="entry name" value="6-hairpin_glycosidase_sf"/>
</dbReference>